<evidence type="ECO:0000313" key="2">
    <source>
        <dbReference type="EMBL" id="PRQ04438.1"/>
    </source>
</evidence>
<name>A0A2S9YH50_9BACT</name>
<protein>
    <submittedName>
        <fullName evidence="2">Uncharacterized protein</fullName>
    </submittedName>
</protein>
<evidence type="ECO:0000313" key="3">
    <source>
        <dbReference type="Proteomes" id="UP000238823"/>
    </source>
</evidence>
<gene>
    <name evidence="2" type="ORF">ENSA7_50990</name>
</gene>
<evidence type="ECO:0000256" key="1">
    <source>
        <dbReference type="SAM" id="MobiDB-lite"/>
    </source>
</evidence>
<dbReference type="AlphaFoldDB" id="A0A2S9YH50"/>
<sequence length="377" mass="40018">MSERIGSSSFWSWAVVGSAVFHVGLVFAASLLPDGAGRGGAGVADQLFTPGAVIPLETVPLPYARAEPTDEPSLPAMRPDARAPIDQPRSDNPAPGPRGGSEPPPDPTQTESETRDTPGVSLHGMRDGARPSTGGGVVVDPALLGGSRAVYEDSVNNPGVGSGAMQGPAAPAGAQVDYAFQHEKGKLVYRDPSGRFVATLRADGRVDFRNKAGKASWTQIGMGGPGDLLAAAAGDDPYARIKHKLLKATFEMRLGMAVKFQKKQLDKRLHRLGGDLDKIWADTGRGLSARKELLFQRWDECDEPEAGATAGADIPGFGKVDSSELDDARQDAALSARRLIEKFIREHAPKGSAEAFTPAELADMNRRRASTQKFQPY</sequence>
<proteinExistence type="predicted"/>
<dbReference type="EMBL" id="PVNL01000103">
    <property type="protein sequence ID" value="PRQ04438.1"/>
    <property type="molecule type" value="Genomic_DNA"/>
</dbReference>
<dbReference type="OrthoDB" id="5499097at2"/>
<dbReference type="RefSeq" id="WP_146158130.1">
    <property type="nucleotide sequence ID" value="NZ_PVNL01000103.1"/>
</dbReference>
<accession>A0A2S9YH50</accession>
<feature type="region of interest" description="Disordered" evidence="1">
    <location>
        <begin position="65"/>
        <end position="140"/>
    </location>
</feature>
<reference evidence="2 3" key="1">
    <citation type="submission" date="2018-03" db="EMBL/GenBank/DDBJ databases">
        <title>Draft Genome Sequences of the Obligatory Marine Myxobacteria Enhygromyxa salina SWB007.</title>
        <authorList>
            <person name="Poehlein A."/>
            <person name="Moghaddam J.A."/>
            <person name="Harms H."/>
            <person name="Alanjari M."/>
            <person name="Koenig G.M."/>
            <person name="Daniel R."/>
            <person name="Schaeberle T.F."/>
        </authorList>
    </citation>
    <scope>NUCLEOTIDE SEQUENCE [LARGE SCALE GENOMIC DNA]</scope>
    <source>
        <strain evidence="2 3">SWB007</strain>
    </source>
</reference>
<organism evidence="2 3">
    <name type="scientific">Enhygromyxa salina</name>
    <dbReference type="NCBI Taxonomy" id="215803"/>
    <lineage>
        <taxon>Bacteria</taxon>
        <taxon>Pseudomonadati</taxon>
        <taxon>Myxococcota</taxon>
        <taxon>Polyangia</taxon>
        <taxon>Nannocystales</taxon>
        <taxon>Nannocystaceae</taxon>
        <taxon>Enhygromyxa</taxon>
    </lineage>
</organism>
<dbReference type="Proteomes" id="UP000238823">
    <property type="component" value="Unassembled WGS sequence"/>
</dbReference>
<comment type="caution">
    <text evidence="2">The sequence shown here is derived from an EMBL/GenBank/DDBJ whole genome shotgun (WGS) entry which is preliminary data.</text>
</comment>